<dbReference type="InterPro" id="IPR000866">
    <property type="entry name" value="AhpC/TSA"/>
</dbReference>
<dbReference type="Proteomes" id="UP001162741">
    <property type="component" value="Chromosome"/>
</dbReference>
<keyword evidence="5" id="KW-0732">Signal</keyword>
<comment type="subcellular location">
    <subcellularLocation>
        <location evidence="1">Cell envelope</location>
    </subcellularLocation>
</comment>
<dbReference type="InterPro" id="IPR050553">
    <property type="entry name" value="Thioredoxin_ResA/DsbE_sf"/>
</dbReference>
<dbReference type="PANTHER" id="PTHR42852">
    <property type="entry name" value="THIOL:DISULFIDE INTERCHANGE PROTEIN DSBE"/>
    <property type="match status" value="1"/>
</dbReference>
<protein>
    <submittedName>
        <fullName evidence="7">AhpC/TSA family protein</fullName>
    </submittedName>
</protein>
<keyword evidence="8" id="KW-1185">Reference proteome</keyword>
<feature type="signal peptide" evidence="5">
    <location>
        <begin position="1"/>
        <end position="19"/>
    </location>
</feature>
<evidence type="ECO:0000256" key="4">
    <source>
        <dbReference type="ARBA" id="ARBA00023284"/>
    </source>
</evidence>
<keyword evidence="2" id="KW-0201">Cytochrome c-type biogenesis</keyword>
<organism evidence="7 8">
    <name type="scientific">Chitinophaga horti</name>
    <dbReference type="NCBI Taxonomy" id="2920382"/>
    <lineage>
        <taxon>Bacteria</taxon>
        <taxon>Pseudomonadati</taxon>
        <taxon>Bacteroidota</taxon>
        <taxon>Chitinophagia</taxon>
        <taxon>Chitinophagales</taxon>
        <taxon>Chitinophagaceae</taxon>
        <taxon>Chitinophaga</taxon>
    </lineage>
</organism>
<dbReference type="RefSeq" id="WP_264279855.1">
    <property type="nucleotide sequence ID" value="NZ_CP107006.1"/>
</dbReference>
<dbReference type="Pfam" id="PF14289">
    <property type="entry name" value="DUF4369"/>
    <property type="match status" value="1"/>
</dbReference>
<evidence type="ECO:0000256" key="2">
    <source>
        <dbReference type="ARBA" id="ARBA00022748"/>
    </source>
</evidence>
<dbReference type="CDD" id="cd02966">
    <property type="entry name" value="TlpA_like_family"/>
    <property type="match status" value="1"/>
</dbReference>
<feature type="domain" description="Thioredoxin" evidence="6">
    <location>
        <begin position="259"/>
        <end position="406"/>
    </location>
</feature>
<dbReference type="SUPFAM" id="SSF52833">
    <property type="entry name" value="Thioredoxin-like"/>
    <property type="match status" value="1"/>
</dbReference>
<dbReference type="Pfam" id="PF00578">
    <property type="entry name" value="AhpC-TSA"/>
    <property type="match status" value="1"/>
</dbReference>
<sequence length="407" mass="45747">MRAIKITAFLLLLGFAVKAQQPFLINGTLTGDVEGKTVYLLRGDDERNREVVDSAIINKGRFQFRGKTDIPEVYVVRIYLTQDRSFVNNKLEYIPRPSIPVLIDGGTIQIEASLKDIPMSSLYGGHDLSKVKISGSLVNQAYMGYLQIESTALASSAPLKKSYKQYLNKRPNVSLSEGIDLIGKLDRADSVFKNSIISFIQRNKDNPGALYAIRKNYASNIGFFSSGEIEDLLNSFSAKVKATSYHRATLKQAGEIKKSATGSHYADVNLQDTNGKPVKLSELVGKGRYVLLDFWGPWCIPCRKEFPFVKETYKLYHPEGLEIIGISVDMDEARWSKAMSEEQLPWPQFAYLNKEEAKKGQHLYNYFGGIPFCVLIGPDGRIVDRNMSGAYMDKKLIEIYGNRFTAR</sequence>
<evidence type="ECO:0000256" key="1">
    <source>
        <dbReference type="ARBA" id="ARBA00004196"/>
    </source>
</evidence>
<gene>
    <name evidence="7" type="ORF">MKQ68_15150</name>
</gene>
<accession>A0ABY6IVN7</accession>
<dbReference type="InterPro" id="IPR013766">
    <property type="entry name" value="Thioredoxin_domain"/>
</dbReference>
<dbReference type="InterPro" id="IPR036249">
    <property type="entry name" value="Thioredoxin-like_sf"/>
</dbReference>
<feature type="chain" id="PRO_5045583282" evidence="5">
    <location>
        <begin position="20"/>
        <end position="407"/>
    </location>
</feature>
<evidence type="ECO:0000313" key="7">
    <source>
        <dbReference type="EMBL" id="UYQ91429.1"/>
    </source>
</evidence>
<dbReference type="Gene3D" id="3.40.30.10">
    <property type="entry name" value="Glutaredoxin"/>
    <property type="match status" value="1"/>
</dbReference>
<keyword evidence="4" id="KW-0676">Redox-active center</keyword>
<evidence type="ECO:0000259" key="6">
    <source>
        <dbReference type="PROSITE" id="PS51352"/>
    </source>
</evidence>
<reference evidence="7" key="1">
    <citation type="submission" date="2022-10" db="EMBL/GenBank/DDBJ databases">
        <title>Chitinophaga sp. nov., isolated from soil.</title>
        <authorList>
            <person name="Jeon C.O."/>
        </authorList>
    </citation>
    <scope>NUCLEOTIDE SEQUENCE</scope>
    <source>
        <strain evidence="7">R8</strain>
    </source>
</reference>
<dbReference type="InterPro" id="IPR025380">
    <property type="entry name" value="DUF4369"/>
</dbReference>
<proteinExistence type="predicted"/>
<keyword evidence="3" id="KW-1015">Disulfide bond</keyword>
<name>A0ABY6IVN7_9BACT</name>
<evidence type="ECO:0000256" key="3">
    <source>
        <dbReference type="ARBA" id="ARBA00023157"/>
    </source>
</evidence>
<dbReference type="PANTHER" id="PTHR42852:SF6">
    <property type="entry name" value="THIOL:DISULFIDE INTERCHANGE PROTEIN DSBE"/>
    <property type="match status" value="1"/>
</dbReference>
<dbReference type="PROSITE" id="PS51352">
    <property type="entry name" value="THIOREDOXIN_2"/>
    <property type="match status" value="1"/>
</dbReference>
<evidence type="ECO:0000313" key="8">
    <source>
        <dbReference type="Proteomes" id="UP001162741"/>
    </source>
</evidence>
<evidence type="ECO:0000256" key="5">
    <source>
        <dbReference type="SAM" id="SignalP"/>
    </source>
</evidence>
<dbReference type="EMBL" id="CP107006">
    <property type="protein sequence ID" value="UYQ91429.1"/>
    <property type="molecule type" value="Genomic_DNA"/>
</dbReference>